<evidence type="ECO:0008006" key="4">
    <source>
        <dbReference type="Google" id="ProtNLM"/>
    </source>
</evidence>
<dbReference type="AlphaFoldDB" id="A0A2V1N103"/>
<comment type="caution">
    <text evidence="2">The sequence shown here is derived from an EMBL/GenBank/DDBJ whole genome shotgun (WGS) entry which is preliminary data.</text>
</comment>
<feature type="transmembrane region" description="Helical" evidence="1">
    <location>
        <begin position="16"/>
        <end position="35"/>
    </location>
</feature>
<name>A0A2V1N103_9LACO</name>
<dbReference type="OrthoDB" id="9815466at2"/>
<feature type="transmembrane region" description="Helical" evidence="1">
    <location>
        <begin position="352"/>
        <end position="372"/>
    </location>
</feature>
<reference evidence="2 3" key="1">
    <citation type="journal article" date="2018" name="Int. J. Syst. Evol. Microbiol.">
        <title>Lactobacillus bambusae sp. nov., isolated from a traditional fermented Ma-bamboo shoots of Taiwan.</title>
        <authorList>
            <person name="Wang L.-T."/>
        </authorList>
    </citation>
    <scope>NUCLEOTIDE SEQUENCE [LARGE SCALE GENOMIC DNA]</scope>
    <source>
        <strain evidence="2 3">BS-W1</strain>
    </source>
</reference>
<evidence type="ECO:0000313" key="2">
    <source>
        <dbReference type="EMBL" id="PWG00056.1"/>
    </source>
</evidence>
<dbReference type="Pfam" id="PF09586">
    <property type="entry name" value="YfhO"/>
    <property type="match status" value="1"/>
</dbReference>
<feature type="transmembrane region" description="Helical" evidence="1">
    <location>
        <begin position="323"/>
        <end position="340"/>
    </location>
</feature>
<dbReference type="PANTHER" id="PTHR38454:SF1">
    <property type="entry name" value="INTEGRAL MEMBRANE PROTEIN"/>
    <property type="match status" value="1"/>
</dbReference>
<feature type="transmembrane region" description="Helical" evidence="1">
    <location>
        <begin position="143"/>
        <end position="159"/>
    </location>
</feature>
<protein>
    <recommendedName>
        <fullName evidence="4">Copper ABC transporter permease</fullName>
    </recommendedName>
</protein>
<organism evidence="2 3">
    <name type="scientific">Levilactobacillus bambusae</name>
    <dbReference type="NCBI Taxonomy" id="2024736"/>
    <lineage>
        <taxon>Bacteria</taxon>
        <taxon>Bacillati</taxon>
        <taxon>Bacillota</taxon>
        <taxon>Bacilli</taxon>
        <taxon>Lactobacillales</taxon>
        <taxon>Lactobacillaceae</taxon>
        <taxon>Levilactobacillus</taxon>
    </lineage>
</organism>
<dbReference type="InterPro" id="IPR018580">
    <property type="entry name" value="Uncharacterised_YfhO"/>
</dbReference>
<feature type="transmembrane region" description="Helical" evidence="1">
    <location>
        <begin position="80"/>
        <end position="103"/>
    </location>
</feature>
<keyword evidence="1" id="KW-1133">Transmembrane helix</keyword>
<gene>
    <name evidence="2" type="ORF">DCM90_03720</name>
</gene>
<evidence type="ECO:0000313" key="3">
    <source>
        <dbReference type="Proteomes" id="UP000245080"/>
    </source>
</evidence>
<feature type="transmembrane region" description="Helical" evidence="1">
    <location>
        <begin position="409"/>
        <end position="431"/>
    </location>
</feature>
<accession>A0A2V1N103</accession>
<feature type="transmembrane region" description="Helical" evidence="1">
    <location>
        <begin position="841"/>
        <end position="862"/>
    </location>
</feature>
<feature type="transmembrane region" description="Helical" evidence="1">
    <location>
        <begin position="110"/>
        <end position="131"/>
    </location>
</feature>
<feature type="transmembrane region" description="Helical" evidence="1">
    <location>
        <begin position="194"/>
        <end position="218"/>
    </location>
</feature>
<feature type="transmembrane region" description="Helical" evidence="1">
    <location>
        <begin position="384"/>
        <end position="403"/>
    </location>
</feature>
<keyword evidence="1" id="KW-0472">Membrane</keyword>
<dbReference type="EMBL" id="QCXQ01000002">
    <property type="protein sequence ID" value="PWG00056.1"/>
    <property type="molecule type" value="Genomic_DNA"/>
</dbReference>
<dbReference type="PANTHER" id="PTHR38454">
    <property type="entry name" value="INTEGRAL MEMBRANE PROTEIN-RELATED"/>
    <property type="match status" value="1"/>
</dbReference>
<dbReference type="Proteomes" id="UP000245080">
    <property type="component" value="Unassembled WGS sequence"/>
</dbReference>
<evidence type="ECO:0000256" key="1">
    <source>
        <dbReference type="SAM" id="Phobius"/>
    </source>
</evidence>
<keyword evidence="3" id="KW-1185">Reference proteome</keyword>
<proteinExistence type="predicted"/>
<feature type="transmembrane region" description="Helical" evidence="1">
    <location>
        <begin position="443"/>
        <end position="463"/>
    </location>
</feature>
<keyword evidence="1" id="KW-0812">Transmembrane</keyword>
<feature type="transmembrane region" description="Helical" evidence="1">
    <location>
        <begin position="239"/>
        <end position="258"/>
    </location>
</feature>
<feature type="transmembrane region" description="Helical" evidence="1">
    <location>
        <begin position="294"/>
        <end position="316"/>
    </location>
</feature>
<sequence length="868" mass="97874">MGLIIFMIMKKAKSGITYLVAFVLPVILVAIAWWLNGVYPGSKLSVLASDSFTQTVNFYDAFHDVLHGNQSWFYTWSGSLGVNFLGIYSYYLGGVVTPIVYFFSKSDMANAVYVITLIKIGLAGVTAFWYAKTSFRLQTWQNHLLALCYAMMSFGLAFAEQPMWLDTLYILPIIIIGINRVIDGKGGNILIFGYFLLFITNFYMAYIVGIFSFLYFCVGLYRRGELKQKLTWLAYGWRLVIALGLSAIIIIPTVVTMINTHIPLSKVNGLFTDNTGIWDLIIKNMVGVYDTTKFGTIPFVSVGLLPLIFAISFFFLKKITKKSKIGMAVLLGCLCLGFYFQPFDLAWQGGHFPAMFLFRYSFLFSFLVIQLAGEAWETKPSFKLLSRIIISLGILMIVAYFGSFGHYHYLSVFNLLSTLIILAAYLVLFSLLTTDRQSVQKGIVIILSIMCCVELTGNAYGIFLGTKKEWHYPLNRLYTQNYPAISKIVSKYQKKDVPLRMESMDPVSRNDGFNYNYSSINLFSSMRNRPFMQQMNKLGYRSTGDNLNLIYGNNTVLMDSLLGNQLIIAKGKVNRVGYQTQPDVKPYHVYKNQYAAGLGTVTNDRILKLKLSNTDNLGNQSQLLNDLSQQNQTYFKQQALKLLPSPGARISIQNNQFYGNMPSDQSVQRLTWKVKIPAHQQAYLSLYPLSGTNLGGLMSEVKVDKQGVNLTSRNSMTGQYIDLGNYKKATTITIHTNIWGSKQFRMVMPNVILMNTNRYEKSMTEVQRHAAKLKISGDTITGKVNVNRKNQVLVTSVPYDDGWRLTVNHQAASLKAIGGAFVGVKLHKGQNQVQLKYRPSGWYVGVIISSISLVLLIGEMVIKKRKNN</sequence>